<proteinExistence type="predicted"/>
<accession>A0ABT3QF11</accession>
<dbReference type="EMBL" id="JAPIUZ010000003">
    <property type="protein sequence ID" value="MCX2563869.1"/>
    <property type="molecule type" value="Genomic_DNA"/>
</dbReference>
<organism evidence="3 4">
    <name type="scientific">Acetobacter thailandicus</name>
    <dbReference type="NCBI Taxonomy" id="1502842"/>
    <lineage>
        <taxon>Bacteria</taxon>
        <taxon>Pseudomonadati</taxon>
        <taxon>Pseudomonadota</taxon>
        <taxon>Alphaproteobacteria</taxon>
        <taxon>Acetobacterales</taxon>
        <taxon>Acetobacteraceae</taxon>
        <taxon>Acetobacter</taxon>
    </lineage>
</organism>
<evidence type="ECO:0000256" key="1">
    <source>
        <dbReference type="ARBA" id="ARBA00004196"/>
    </source>
</evidence>
<evidence type="ECO:0000313" key="4">
    <source>
        <dbReference type="Proteomes" id="UP001301152"/>
    </source>
</evidence>
<dbReference type="InterPro" id="IPR012480">
    <property type="entry name" value="Hepar_II_III_C"/>
</dbReference>
<comment type="caution">
    <text evidence="3">The sequence shown here is derived from an EMBL/GenBank/DDBJ whole genome shotgun (WGS) entry which is preliminary data.</text>
</comment>
<dbReference type="Gene3D" id="1.50.10.100">
    <property type="entry name" value="Chondroitin AC/alginate lyase"/>
    <property type="match status" value="1"/>
</dbReference>
<evidence type="ECO:0000313" key="3">
    <source>
        <dbReference type="EMBL" id="MCX2563869.1"/>
    </source>
</evidence>
<dbReference type="RefSeq" id="WP_173559586.1">
    <property type="nucleotide sequence ID" value="NZ_JAPIUZ010000003.1"/>
</dbReference>
<sequence>MPLRRWTRDTRLAFAMRNPVRWRKPMPESPAQTLRDPWPGNPATGERLVHNQTYFEGVTRKLHYGIWDDSSWPETYRRWLQSFEWLRDLRELGAESARIKARSLVSSWIHIPAAERQVSDPSVTGTRLTAWLSYYDFFAATADEPFREALIKALIMEGRSVIALMPEYAKGWHALTAMKGLLGVAIALPQFKEFLACYLKLSPHLITQQFLADGTHITRNPDHQLKAVKEIAEILSFHQTARLSIPPNLTAMTERAVAALRTMRHNDGGLMLFNGSSEHDSATIEHILNRASRSRIMASSLADGGYTRMASGRALLIADTATCAPSGHDKTAHAGMLSFEFASGRSRIIVNCGSSTQPGWNKALRQAAAHSVLEFPDISPVDIQKDGSIAHRPKITAAQASQSGASWLHMTHDGFESRGGGIFTRLLYLSANGQSLRGEDSLPGGTRTDFCVRFHLHPNVTVEKTSHGLLLHTDEESWLFQSDALATVEESVYLGTSQRQPTLQIVLTPSVPEKTQPEEKTEAVENREILVSDNTDLALTESDDTVPAFLNMAPVSPAPQVAAEQQVSIPEQEALLSFAENSVPETGEEDDYAPIPRDPPPADSIPTLFEGVTRLQYDHTRARNHAAASQTTLSRAEATAALHARRLEKERQITPQDTPLSAEFLARRGQQTQPVPCPPIKWALTLVSEP</sequence>
<gene>
    <name evidence="3" type="ORF">OQ497_07865</name>
</gene>
<name>A0ABT3QF11_9PROT</name>
<reference evidence="3 4" key="1">
    <citation type="submission" date="2022-11" db="EMBL/GenBank/DDBJ databases">
        <title>Genome sequencing of Acetobacter type strain.</title>
        <authorList>
            <person name="Heo J."/>
            <person name="Lee D."/>
            <person name="Han B.-H."/>
            <person name="Hong S.-B."/>
            <person name="Kwon S.-W."/>
        </authorList>
    </citation>
    <scope>NUCLEOTIDE SEQUENCE [LARGE SCALE GENOMIC DNA]</scope>
    <source>
        <strain evidence="3 4">KACC 21253</strain>
    </source>
</reference>
<dbReference type="InterPro" id="IPR008929">
    <property type="entry name" value="Chondroitin_lyas"/>
</dbReference>
<dbReference type="Proteomes" id="UP001301152">
    <property type="component" value="Unassembled WGS sequence"/>
</dbReference>
<protein>
    <submittedName>
        <fullName evidence="3">Heparinase II/III family protein</fullName>
    </submittedName>
</protein>
<keyword evidence="4" id="KW-1185">Reference proteome</keyword>
<dbReference type="Pfam" id="PF07940">
    <property type="entry name" value="Hepar_II_III_C"/>
    <property type="match status" value="1"/>
</dbReference>
<feature type="domain" description="Heparinase II/III-like C-terminal" evidence="2">
    <location>
        <begin position="299"/>
        <end position="513"/>
    </location>
</feature>
<dbReference type="Gene3D" id="2.70.98.70">
    <property type="match status" value="1"/>
</dbReference>
<evidence type="ECO:0000259" key="2">
    <source>
        <dbReference type="Pfam" id="PF07940"/>
    </source>
</evidence>
<comment type="subcellular location">
    <subcellularLocation>
        <location evidence="1">Cell envelope</location>
    </subcellularLocation>
</comment>